<dbReference type="Pfam" id="PF12596">
    <property type="entry name" value="Tnp_P_element_C"/>
    <property type="match status" value="1"/>
</dbReference>
<dbReference type="Pfam" id="PF12017">
    <property type="entry name" value="Tnp_P_element"/>
    <property type="match status" value="1"/>
</dbReference>
<feature type="domain" description="THAP9-like helix-turn-helix" evidence="2">
    <location>
        <begin position="173"/>
        <end position="202"/>
    </location>
</feature>
<organism evidence="7">
    <name type="scientific">Lucilia cuprina</name>
    <name type="common">Green bottle fly</name>
    <name type="synonym">Australian sheep blowfly</name>
    <dbReference type="NCBI Taxonomy" id="7375"/>
    <lineage>
        <taxon>Eukaryota</taxon>
        <taxon>Metazoa</taxon>
        <taxon>Ecdysozoa</taxon>
        <taxon>Arthropoda</taxon>
        <taxon>Hexapoda</taxon>
        <taxon>Insecta</taxon>
        <taxon>Pterygota</taxon>
        <taxon>Neoptera</taxon>
        <taxon>Endopterygota</taxon>
        <taxon>Diptera</taxon>
        <taxon>Brachycera</taxon>
        <taxon>Muscomorpha</taxon>
        <taxon>Oestroidea</taxon>
        <taxon>Calliphoridae</taxon>
        <taxon>Luciliinae</taxon>
        <taxon>Lucilia</taxon>
    </lineage>
</organism>
<accession>Q7M4J6</accession>
<dbReference type="PIR" id="A46361">
    <property type="entry name" value="A46361"/>
</dbReference>
<evidence type="ECO:0000259" key="6">
    <source>
        <dbReference type="Pfam" id="PF21789"/>
    </source>
</evidence>
<dbReference type="Pfam" id="PF21787">
    <property type="entry name" value="TNP-like_RNaseH_N"/>
    <property type="match status" value="1"/>
</dbReference>
<evidence type="ECO:0000259" key="2">
    <source>
        <dbReference type="Pfam" id="PF12017"/>
    </source>
</evidence>
<feature type="domain" description="Transposable element P transposase-like C-terminal" evidence="3">
    <location>
        <begin position="579"/>
        <end position="668"/>
    </location>
</feature>
<evidence type="ECO:0000259" key="4">
    <source>
        <dbReference type="Pfam" id="PF21787"/>
    </source>
</evidence>
<dbReference type="InterPro" id="IPR048365">
    <property type="entry name" value="TNP-like_RNaseH_N"/>
</dbReference>
<name>Q7M4J6_LUCCU</name>
<evidence type="ECO:0000259" key="3">
    <source>
        <dbReference type="Pfam" id="PF12596"/>
    </source>
</evidence>
<dbReference type="AlphaFoldDB" id="Q7M4J6"/>
<protein>
    <submittedName>
        <fullName evidence="7">P element homolog (Lu-P1 element)</fullName>
    </submittedName>
</protein>
<feature type="domain" description="Transposable element P transposase-like RNase H C-terminal" evidence="6">
    <location>
        <begin position="531"/>
        <end position="560"/>
    </location>
</feature>
<proteinExistence type="predicted"/>
<evidence type="ECO:0000259" key="5">
    <source>
        <dbReference type="Pfam" id="PF21788"/>
    </source>
</evidence>
<feature type="domain" description="Transposable element P transposase-like GTP-binding insertion" evidence="5">
    <location>
        <begin position="350"/>
        <end position="457"/>
    </location>
</feature>
<feature type="coiled-coil region" evidence="1">
    <location>
        <begin position="110"/>
        <end position="137"/>
    </location>
</feature>
<sequence length="767" mass="88675">MRSQHKRKSRIVIKILYIRSPKPWWAHEVHIQSGTIKTNFLRILFFRMPSDINMETDECLFLSRPSPSWTSNVDPSVPSAVLTESFPTEYTKTYVNQETQTEPDIFAAESAKYVDKIRELERENKELNFRLKMQVHNSNMALHGVNKIFTEGQIRKLEGCKKIVWKSPDISSAICLHAAGPRAYNHLKKGFPLPHVSTLQRWCQKVDVHEGLLKTSLGFMQQATYLSQDEKICVLAFDEMKVAETFEYDCTNDVVRQPAKYVQVVMARGLKKSWKQPVFYDFDCRMSKQILDSIISELSKAGFPVLAIVCDMGPTNRKLWSDLGATTEKPWFPHPVNTEEKVYTFVDAPHLLKLIRNHYIDTGLIYNGEHLTSRTIADVLQHTNKCDTSITFKLSDEHLLVKGAGRQKVKLAAQLFSNTTASAIRRCYTHGKDIYKPLETAELIQTVNNWFDVVNSSMNTFGLPGKEPYGVDLESQQNKLEQMNQLMAVPIIPGRKSLEPFQKGILMTNRALVMLYDDVKKYDMTYILTNRLNQDVLEHFFGAIRSKGGLNDHPSPQDFKFRLRKYILARNTEYLNGTGNVENDNTEWLNSTNFTITSLAKVDEVSEEIHLDCQAPISIHAPTEEQFLDLDETDLDDIGILQEDALEYISGYIIRKHNLEEYQCRENTFTWVDEVSKGSLKKPSNFFLQKIKSLEVVFYNVNGREISHRTNLRQHLLNESSYVDLPERIKQFFFRCRIFFRIRNLNKHIKVQKQVLMGKKKMIKTIL</sequence>
<dbReference type="InterPro" id="IPR021896">
    <property type="entry name" value="THAP9-like_HTH"/>
</dbReference>
<dbReference type="InterPro" id="IPR048366">
    <property type="entry name" value="TNP-like_GBD"/>
</dbReference>
<feature type="domain" description="Transposable element P transposase-like RNase H" evidence="4">
    <location>
        <begin position="211"/>
        <end position="324"/>
    </location>
</feature>
<reference evidence="7" key="1">
    <citation type="journal article" date="1992" name="Proc. Natl. Acad. Sci. U.S.A.">
        <title>Genomic sequences with homology to the P element of Drosophila melanogaster occur in the blowfly Lucilia cuprina.</title>
        <authorList>
            <person name="Perkins H.D."/>
            <person name="Howells A.J."/>
        </authorList>
    </citation>
    <scope>NUCLEOTIDE SEQUENCE</scope>
</reference>
<dbReference type="InterPro" id="IPR048367">
    <property type="entry name" value="TNP-like_RNaseH_C"/>
</dbReference>
<dbReference type="InterPro" id="IPR022242">
    <property type="entry name" value="TNP-like_C"/>
</dbReference>
<keyword evidence="1" id="KW-0175">Coiled coil</keyword>
<evidence type="ECO:0000313" key="7">
    <source>
        <dbReference type="PIR" id="A46361"/>
    </source>
</evidence>
<dbReference type="Pfam" id="PF21789">
    <property type="entry name" value="TNP-like_RNaseH_C"/>
    <property type="match status" value="1"/>
</dbReference>
<dbReference type="OrthoDB" id="6627680at2759"/>
<dbReference type="Pfam" id="PF21788">
    <property type="entry name" value="TNP-like_GBD"/>
    <property type="match status" value="1"/>
</dbReference>
<evidence type="ECO:0000256" key="1">
    <source>
        <dbReference type="SAM" id="Coils"/>
    </source>
</evidence>